<protein>
    <submittedName>
        <fullName evidence="4">TetR/AcrR family transcriptional regulator</fullName>
    </submittedName>
</protein>
<dbReference type="InterPro" id="IPR036271">
    <property type="entry name" value="Tet_transcr_reg_TetR-rel_C_sf"/>
</dbReference>
<proteinExistence type="predicted"/>
<keyword evidence="5" id="KW-1185">Reference proteome</keyword>
<accession>A0ABS5ER09</accession>
<dbReference type="PANTHER" id="PTHR30055">
    <property type="entry name" value="HTH-TYPE TRANSCRIPTIONAL REGULATOR RUTR"/>
    <property type="match status" value="1"/>
</dbReference>
<dbReference type="PRINTS" id="PR00455">
    <property type="entry name" value="HTHTETR"/>
</dbReference>
<organism evidence="4 5">
    <name type="scientific">Plastoroseomonas hellenica</name>
    <dbReference type="NCBI Taxonomy" id="2687306"/>
    <lineage>
        <taxon>Bacteria</taxon>
        <taxon>Pseudomonadati</taxon>
        <taxon>Pseudomonadota</taxon>
        <taxon>Alphaproteobacteria</taxon>
        <taxon>Acetobacterales</taxon>
        <taxon>Acetobacteraceae</taxon>
        <taxon>Plastoroseomonas</taxon>
    </lineage>
</organism>
<dbReference type="Pfam" id="PF14246">
    <property type="entry name" value="TetR_C_7"/>
    <property type="match status" value="1"/>
</dbReference>
<evidence type="ECO:0000256" key="2">
    <source>
        <dbReference type="PROSITE-ProRule" id="PRU00335"/>
    </source>
</evidence>
<feature type="DNA-binding region" description="H-T-H motif" evidence="2">
    <location>
        <begin position="40"/>
        <end position="59"/>
    </location>
</feature>
<evidence type="ECO:0000313" key="4">
    <source>
        <dbReference type="EMBL" id="MBR0662737.1"/>
    </source>
</evidence>
<keyword evidence="1 2" id="KW-0238">DNA-binding</keyword>
<dbReference type="InterPro" id="IPR050109">
    <property type="entry name" value="HTH-type_TetR-like_transc_reg"/>
</dbReference>
<dbReference type="Pfam" id="PF00440">
    <property type="entry name" value="TetR_N"/>
    <property type="match status" value="1"/>
</dbReference>
<dbReference type="InterPro" id="IPR009057">
    <property type="entry name" value="Homeodomain-like_sf"/>
</dbReference>
<dbReference type="PROSITE" id="PS50977">
    <property type="entry name" value="HTH_TETR_2"/>
    <property type="match status" value="1"/>
</dbReference>
<reference evidence="5" key="1">
    <citation type="journal article" date="2021" name="Syst. Appl. Microbiol.">
        <title>Roseomonas hellenica sp. nov., isolated from roots of wild-growing Alkanna tinctoria.</title>
        <authorList>
            <person name="Rat A."/>
            <person name="Naranjo H.D."/>
            <person name="Lebbe L."/>
            <person name="Cnockaert M."/>
            <person name="Krigas N."/>
            <person name="Grigoriadou K."/>
            <person name="Maloupa E."/>
            <person name="Willems A."/>
        </authorList>
    </citation>
    <scope>NUCLEOTIDE SEQUENCE [LARGE SCALE GENOMIC DNA]</scope>
    <source>
        <strain evidence="5">LMG 31523</strain>
    </source>
</reference>
<dbReference type="Gene3D" id="1.10.357.10">
    <property type="entry name" value="Tetracycline Repressor, domain 2"/>
    <property type="match status" value="1"/>
</dbReference>
<dbReference type="EMBL" id="JAAGBB010000001">
    <property type="protein sequence ID" value="MBR0662737.1"/>
    <property type="molecule type" value="Genomic_DNA"/>
</dbReference>
<dbReference type="PANTHER" id="PTHR30055:SF223">
    <property type="entry name" value="HTH-TYPE TRANSCRIPTIONAL REGULATOR UIDR"/>
    <property type="match status" value="1"/>
</dbReference>
<dbReference type="InterPro" id="IPR039536">
    <property type="entry name" value="TetR_C_Proteobacteria"/>
</dbReference>
<feature type="domain" description="HTH tetR-type" evidence="3">
    <location>
        <begin position="17"/>
        <end position="77"/>
    </location>
</feature>
<gene>
    <name evidence="4" type="ORF">GXW71_00075</name>
</gene>
<dbReference type="Proteomes" id="UP001196870">
    <property type="component" value="Unassembled WGS sequence"/>
</dbReference>
<dbReference type="InterPro" id="IPR001647">
    <property type="entry name" value="HTH_TetR"/>
</dbReference>
<sequence length="215" mass="22978">MTAAEKVAPPRAPVSDGDRHRLLRDAAEAVFLRDGYAAATMDEVARRAGMSKRTLYQVFPSKAALFVAVLEDYAAPMHIDVAIEAEPDVGKALTALLLAVARQLLTPRANGIFRLILAEMPRSPDLAGAFHRAKLGRGASSLERRIEAEMTKGRLRGTDPKVAADMLFSMVVTSLAIEVMLGLRDTPDDAEITGRVREAVEIFLRGAAAGGPSGG</sequence>
<dbReference type="SUPFAM" id="SSF48498">
    <property type="entry name" value="Tetracyclin repressor-like, C-terminal domain"/>
    <property type="match status" value="1"/>
</dbReference>
<evidence type="ECO:0000259" key="3">
    <source>
        <dbReference type="PROSITE" id="PS50977"/>
    </source>
</evidence>
<name>A0ABS5ER09_9PROT</name>
<dbReference type="RefSeq" id="WP_211850229.1">
    <property type="nucleotide sequence ID" value="NZ_JAAGBB010000001.1"/>
</dbReference>
<dbReference type="SUPFAM" id="SSF46689">
    <property type="entry name" value="Homeodomain-like"/>
    <property type="match status" value="1"/>
</dbReference>
<evidence type="ECO:0000256" key="1">
    <source>
        <dbReference type="ARBA" id="ARBA00023125"/>
    </source>
</evidence>
<evidence type="ECO:0000313" key="5">
    <source>
        <dbReference type="Proteomes" id="UP001196870"/>
    </source>
</evidence>
<comment type="caution">
    <text evidence="4">The sequence shown here is derived from an EMBL/GenBank/DDBJ whole genome shotgun (WGS) entry which is preliminary data.</text>
</comment>